<dbReference type="PROSITE" id="PS51755">
    <property type="entry name" value="OMPR_PHOB"/>
    <property type="match status" value="1"/>
</dbReference>
<dbReference type="SUPFAM" id="SSF46894">
    <property type="entry name" value="C-terminal effector domain of the bipartite response regulators"/>
    <property type="match status" value="1"/>
</dbReference>
<evidence type="ECO:0000256" key="3">
    <source>
        <dbReference type="SAM" id="Phobius"/>
    </source>
</evidence>
<dbReference type="STRING" id="551996.SAMN05192573_105308"/>
<keyword evidence="3" id="KW-0812">Transmembrane</keyword>
<evidence type="ECO:0000259" key="4">
    <source>
        <dbReference type="PROSITE" id="PS51755"/>
    </source>
</evidence>
<dbReference type="GO" id="GO:0000160">
    <property type="term" value="P:phosphorelay signal transduction system"/>
    <property type="evidence" value="ECO:0007669"/>
    <property type="project" value="InterPro"/>
</dbReference>
<dbReference type="GO" id="GO:0003677">
    <property type="term" value="F:DNA binding"/>
    <property type="evidence" value="ECO:0007669"/>
    <property type="project" value="UniProtKB-UniRule"/>
</dbReference>
<dbReference type="Gene3D" id="1.10.10.10">
    <property type="entry name" value="Winged helix-like DNA-binding domain superfamily/Winged helix DNA-binding domain"/>
    <property type="match status" value="1"/>
</dbReference>
<feature type="domain" description="OmpR/PhoB-type" evidence="4">
    <location>
        <begin position="199"/>
        <end position="296"/>
    </location>
</feature>
<sequence length="298" mass="33224">MAGSKLPMNKTTKRLLGLGSLLLMTLLCVAFSFTGKDDFDMARQEILLRKIGHEVLLYSGDSTSRVMPVQKIAENEYQLRFENEFSFQPDSLVKAISSALAKDNLANDYIVNVLNCGGNSVIFGYAIFKNKKDNIMPCSGRKQPKSCYVINLKFKSQGLSMPSKGYLIGGIPLLAFIGFVISMSGKSRKNTVVNSSAPDNSFKIGNIIFNPARRQLHSAGMITELTLKENKLLLIFARSPNEIIERSRLQKEIWEDEGVIVGRSLDMFISKLRKKLEHDPAIKLVNIHGKGYKLEING</sequence>
<organism evidence="5 6">
    <name type="scientific">Mucilaginibacter gossypii</name>
    <dbReference type="NCBI Taxonomy" id="551996"/>
    <lineage>
        <taxon>Bacteria</taxon>
        <taxon>Pseudomonadati</taxon>
        <taxon>Bacteroidota</taxon>
        <taxon>Sphingobacteriia</taxon>
        <taxon>Sphingobacteriales</taxon>
        <taxon>Sphingobacteriaceae</taxon>
        <taxon>Mucilaginibacter</taxon>
    </lineage>
</organism>
<keyword evidence="3" id="KW-1133">Transmembrane helix</keyword>
<dbReference type="GO" id="GO:0006355">
    <property type="term" value="P:regulation of DNA-templated transcription"/>
    <property type="evidence" value="ECO:0007669"/>
    <property type="project" value="InterPro"/>
</dbReference>
<evidence type="ECO:0000313" key="5">
    <source>
        <dbReference type="EMBL" id="SDG93054.1"/>
    </source>
</evidence>
<dbReference type="Pfam" id="PF00486">
    <property type="entry name" value="Trans_reg_C"/>
    <property type="match status" value="1"/>
</dbReference>
<dbReference type="SMART" id="SM00862">
    <property type="entry name" value="Trans_reg_C"/>
    <property type="match status" value="1"/>
</dbReference>
<dbReference type="Proteomes" id="UP000199705">
    <property type="component" value="Unassembled WGS sequence"/>
</dbReference>
<keyword evidence="1 2" id="KW-0238">DNA-binding</keyword>
<evidence type="ECO:0000313" key="6">
    <source>
        <dbReference type="Proteomes" id="UP000199705"/>
    </source>
</evidence>
<name>A0A1G7Y9J6_9SPHI</name>
<evidence type="ECO:0000256" key="2">
    <source>
        <dbReference type="PROSITE-ProRule" id="PRU01091"/>
    </source>
</evidence>
<dbReference type="CDD" id="cd00383">
    <property type="entry name" value="trans_reg_C"/>
    <property type="match status" value="1"/>
</dbReference>
<proteinExistence type="predicted"/>
<dbReference type="AlphaFoldDB" id="A0A1G7Y9J6"/>
<accession>A0A1G7Y9J6</accession>
<dbReference type="EMBL" id="FNCG01000005">
    <property type="protein sequence ID" value="SDG93054.1"/>
    <property type="molecule type" value="Genomic_DNA"/>
</dbReference>
<feature type="DNA-binding region" description="OmpR/PhoB-type" evidence="2">
    <location>
        <begin position="199"/>
        <end position="296"/>
    </location>
</feature>
<dbReference type="InterPro" id="IPR016032">
    <property type="entry name" value="Sig_transdc_resp-reg_C-effctor"/>
</dbReference>
<keyword evidence="3" id="KW-0472">Membrane</keyword>
<protein>
    <submittedName>
        <fullName evidence="5">Transcriptional regulatory protein, C terminal</fullName>
    </submittedName>
</protein>
<feature type="transmembrane region" description="Helical" evidence="3">
    <location>
        <begin position="109"/>
        <end position="128"/>
    </location>
</feature>
<evidence type="ECO:0000256" key="1">
    <source>
        <dbReference type="ARBA" id="ARBA00023125"/>
    </source>
</evidence>
<dbReference type="InterPro" id="IPR036388">
    <property type="entry name" value="WH-like_DNA-bd_sf"/>
</dbReference>
<gene>
    <name evidence="5" type="ORF">SAMN05192573_105308</name>
</gene>
<dbReference type="InterPro" id="IPR001867">
    <property type="entry name" value="OmpR/PhoB-type_DNA-bd"/>
</dbReference>
<reference evidence="6" key="1">
    <citation type="submission" date="2016-10" db="EMBL/GenBank/DDBJ databases">
        <authorList>
            <person name="Varghese N."/>
            <person name="Submissions S."/>
        </authorList>
    </citation>
    <scope>NUCLEOTIDE SEQUENCE [LARGE SCALE GENOMIC DNA]</scope>
    <source>
        <strain evidence="6">Gh-67</strain>
    </source>
</reference>
<keyword evidence="6" id="KW-1185">Reference proteome</keyword>
<feature type="transmembrane region" description="Helical" evidence="3">
    <location>
        <begin position="165"/>
        <end position="185"/>
    </location>
</feature>